<feature type="transmembrane region" description="Helical" evidence="8">
    <location>
        <begin position="124"/>
        <end position="143"/>
    </location>
</feature>
<dbReference type="Proteomes" id="UP001198163">
    <property type="component" value="Unassembled WGS sequence"/>
</dbReference>
<evidence type="ECO:0000256" key="6">
    <source>
        <dbReference type="ARBA" id="ARBA00022989"/>
    </source>
</evidence>
<feature type="transmembrane region" description="Helical" evidence="8">
    <location>
        <begin position="294"/>
        <end position="317"/>
    </location>
</feature>
<feature type="domain" description="Major facilitator superfamily (MFS) profile" evidence="9">
    <location>
        <begin position="155"/>
        <end position="385"/>
    </location>
</feature>
<feature type="transmembrane region" description="Helical" evidence="8">
    <location>
        <begin position="269"/>
        <end position="288"/>
    </location>
</feature>
<dbReference type="PANTHER" id="PTHR23522:SF10">
    <property type="entry name" value="3-PHENYLPROPIONIC ACID TRANSPORTER-RELATED"/>
    <property type="match status" value="1"/>
</dbReference>
<accession>A0AAE3EI79</accession>
<dbReference type="InterPro" id="IPR020846">
    <property type="entry name" value="MFS_dom"/>
</dbReference>
<name>A0AAE3EI79_9SPIR</name>
<feature type="transmembrane region" description="Helical" evidence="8">
    <location>
        <begin position="88"/>
        <end position="112"/>
    </location>
</feature>
<dbReference type="SUPFAM" id="SSF103473">
    <property type="entry name" value="MFS general substrate transporter"/>
    <property type="match status" value="1"/>
</dbReference>
<evidence type="ECO:0000256" key="1">
    <source>
        <dbReference type="ARBA" id="ARBA00004429"/>
    </source>
</evidence>
<sequence>MLMGLPLFLLFSVYGVVNAYLPILLFRLGYTATMIGFLQGLFEAAGLVFPIFISSRVDRKGNYGQVMILLGLLMAAVLPPLVAFRNAWATALVLSLFALGYKGAVPVADALVNRILAHDGVNYGKVRVMGSIGFVCITLLLQFTPLVNAESPASIAFWIGFPAILFSLSVLLLPGLLKKYPEAPVSIESPASERGVKMLSEFPPAFWAGISLIFFGFLGMTPTQRFFSLYVQEYLHLQSYAGLWALSAAAEVPFMFLSGWFIRRWGTKRILLLSLAAITVRNLVYAVFPSFGGAVAGQLFHSVCFGLFHPAAVVFVSERAPKRLMVVGLTLYTSVSVGLASVLGNIGGGIIIDSLGYRPLFVLFSLCPLVGIGIFFASRKRFSRA</sequence>
<keyword evidence="3" id="KW-1003">Cell membrane</keyword>
<dbReference type="GO" id="GO:0015528">
    <property type="term" value="F:lactose:proton symporter activity"/>
    <property type="evidence" value="ECO:0007669"/>
    <property type="project" value="TreeGrafter"/>
</dbReference>
<feature type="transmembrane region" description="Helical" evidence="8">
    <location>
        <begin position="65"/>
        <end position="82"/>
    </location>
</feature>
<dbReference type="GO" id="GO:0030395">
    <property type="term" value="F:lactose binding"/>
    <property type="evidence" value="ECO:0007669"/>
    <property type="project" value="TreeGrafter"/>
</dbReference>
<feature type="transmembrane region" description="Helical" evidence="8">
    <location>
        <begin position="198"/>
        <end position="220"/>
    </location>
</feature>
<keyword evidence="2" id="KW-0813">Transport</keyword>
<dbReference type="EMBL" id="JAINWA010000003">
    <property type="protein sequence ID" value="MCD1654922.1"/>
    <property type="molecule type" value="Genomic_DNA"/>
</dbReference>
<comment type="subcellular location">
    <subcellularLocation>
        <location evidence="1">Cell inner membrane</location>
        <topology evidence="1">Multi-pass membrane protein</topology>
    </subcellularLocation>
</comment>
<organism evidence="10 11">
    <name type="scientific">Teretinema zuelzerae</name>
    <dbReference type="NCBI Taxonomy" id="156"/>
    <lineage>
        <taxon>Bacteria</taxon>
        <taxon>Pseudomonadati</taxon>
        <taxon>Spirochaetota</taxon>
        <taxon>Spirochaetia</taxon>
        <taxon>Spirochaetales</taxon>
        <taxon>Treponemataceae</taxon>
        <taxon>Teretinema</taxon>
    </lineage>
</organism>
<dbReference type="GO" id="GO:0005886">
    <property type="term" value="C:plasma membrane"/>
    <property type="evidence" value="ECO:0007669"/>
    <property type="project" value="UniProtKB-SubCell"/>
</dbReference>
<keyword evidence="7 8" id="KW-0472">Membrane</keyword>
<keyword evidence="5 8" id="KW-0812">Transmembrane</keyword>
<evidence type="ECO:0000256" key="8">
    <source>
        <dbReference type="SAM" id="Phobius"/>
    </source>
</evidence>
<feature type="transmembrane region" description="Helical" evidence="8">
    <location>
        <begin position="240"/>
        <end position="262"/>
    </location>
</feature>
<keyword evidence="4" id="KW-0997">Cell inner membrane</keyword>
<keyword evidence="6 8" id="KW-1133">Transmembrane helix</keyword>
<feature type="transmembrane region" description="Helical" evidence="8">
    <location>
        <begin position="329"/>
        <end position="352"/>
    </location>
</feature>
<evidence type="ECO:0000256" key="2">
    <source>
        <dbReference type="ARBA" id="ARBA00022448"/>
    </source>
</evidence>
<dbReference type="Gene3D" id="1.20.1250.20">
    <property type="entry name" value="MFS general substrate transporter like domains"/>
    <property type="match status" value="2"/>
</dbReference>
<proteinExistence type="predicted"/>
<feature type="transmembrane region" description="Helical" evidence="8">
    <location>
        <begin position="358"/>
        <end position="377"/>
    </location>
</feature>
<evidence type="ECO:0000256" key="4">
    <source>
        <dbReference type="ARBA" id="ARBA00022519"/>
    </source>
</evidence>
<dbReference type="Pfam" id="PF12832">
    <property type="entry name" value="MFS_1_like"/>
    <property type="match status" value="1"/>
</dbReference>
<evidence type="ECO:0000256" key="5">
    <source>
        <dbReference type="ARBA" id="ARBA00022692"/>
    </source>
</evidence>
<feature type="transmembrane region" description="Helical" evidence="8">
    <location>
        <begin position="155"/>
        <end position="177"/>
    </location>
</feature>
<dbReference type="AlphaFoldDB" id="A0AAE3EI79"/>
<evidence type="ECO:0000256" key="3">
    <source>
        <dbReference type="ARBA" id="ARBA00022475"/>
    </source>
</evidence>
<evidence type="ECO:0000313" key="11">
    <source>
        <dbReference type="Proteomes" id="UP001198163"/>
    </source>
</evidence>
<dbReference type="PROSITE" id="PS50850">
    <property type="entry name" value="MFS"/>
    <property type="match status" value="1"/>
</dbReference>
<gene>
    <name evidence="10" type="ORF">K7J14_09445</name>
</gene>
<comment type="caution">
    <text evidence="10">The sequence shown here is derived from an EMBL/GenBank/DDBJ whole genome shotgun (WGS) entry which is preliminary data.</text>
</comment>
<dbReference type="InterPro" id="IPR036259">
    <property type="entry name" value="MFS_trans_sf"/>
</dbReference>
<keyword evidence="11" id="KW-1185">Reference proteome</keyword>
<dbReference type="InterPro" id="IPR024989">
    <property type="entry name" value="MFS_assoc_dom"/>
</dbReference>
<evidence type="ECO:0000256" key="7">
    <source>
        <dbReference type="ARBA" id="ARBA00023136"/>
    </source>
</evidence>
<feature type="transmembrane region" description="Helical" evidence="8">
    <location>
        <begin position="29"/>
        <end position="53"/>
    </location>
</feature>
<protein>
    <submittedName>
        <fullName evidence="10">MFS transporter</fullName>
    </submittedName>
</protein>
<reference evidence="10" key="1">
    <citation type="submission" date="2021-08" db="EMBL/GenBank/DDBJ databases">
        <title>Comparative analyses of Brucepasteria parasyntrophica and Teretinema zuelzerae.</title>
        <authorList>
            <person name="Song Y."/>
            <person name="Brune A."/>
        </authorList>
    </citation>
    <scope>NUCLEOTIDE SEQUENCE</scope>
    <source>
        <strain evidence="10">DSM 1903</strain>
    </source>
</reference>
<evidence type="ECO:0000259" key="9">
    <source>
        <dbReference type="PROSITE" id="PS50850"/>
    </source>
</evidence>
<dbReference type="PANTHER" id="PTHR23522">
    <property type="entry name" value="BLL5896 PROTEIN"/>
    <property type="match status" value="1"/>
</dbReference>
<dbReference type="RefSeq" id="WP_230755587.1">
    <property type="nucleotide sequence ID" value="NZ_JAINWA010000003.1"/>
</dbReference>
<evidence type="ECO:0000313" key="10">
    <source>
        <dbReference type="EMBL" id="MCD1654922.1"/>
    </source>
</evidence>